<dbReference type="Gene3D" id="6.20.50.160">
    <property type="match status" value="1"/>
</dbReference>
<dbReference type="GO" id="GO:0004867">
    <property type="term" value="F:serine-type endopeptidase inhibitor activity"/>
    <property type="evidence" value="ECO:0007669"/>
    <property type="project" value="UniProtKB-KW"/>
</dbReference>
<keyword evidence="11" id="KW-1015">Disulfide bond</keyword>
<proteinExistence type="inferred from homology"/>
<keyword evidence="10" id="KW-0882">Thioester bond</keyword>
<evidence type="ECO:0000256" key="6">
    <source>
        <dbReference type="ARBA" id="ARBA00022690"/>
    </source>
</evidence>
<dbReference type="SUPFAM" id="SSF47686">
    <property type="entry name" value="Anaphylotoxins (complement system)"/>
    <property type="match status" value="1"/>
</dbReference>
<dbReference type="Gene3D" id="2.60.40.690">
    <property type="entry name" value="Alpha-macroglobulin, receptor-binding domain"/>
    <property type="match status" value="1"/>
</dbReference>
<evidence type="ECO:0000259" key="18">
    <source>
        <dbReference type="PROSITE" id="PS50189"/>
    </source>
</evidence>
<keyword evidence="4" id="KW-0964">Secreted</keyword>
<dbReference type="InterPro" id="IPR009048">
    <property type="entry name" value="A-macroglobulin_rcpt-bd"/>
</dbReference>
<dbReference type="Gene3D" id="1.20.50.70">
    <property type="match status" value="1"/>
</dbReference>
<evidence type="ECO:0000256" key="13">
    <source>
        <dbReference type="ARBA" id="ARBA00023180"/>
    </source>
</evidence>
<evidence type="ECO:0000259" key="17">
    <source>
        <dbReference type="PROSITE" id="PS01178"/>
    </source>
</evidence>
<evidence type="ECO:0000256" key="15">
    <source>
        <dbReference type="SAM" id="MobiDB-lite"/>
    </source>
</evidence>
<dbReference type="InterPro" id="IPR011626">
    <property type="entry name" value="Alpha-macroglobulin_TED"/>
</dbReference>
<evidence type="ECO:0008006" key="21">
    <source>
        <dbReference type="Google" id="ProtNLM"/>
    </source>
</evidence>
<dbReference type="SUPFAM" id="SSF49410">
    <property type="entry name" value="Alpha-macroglobulin receptor domain"/>
    <property type="match status" value="1"/>
</dbReference>
<reference evidence="19" key="1">
    <citation type="submission" date="2022-03" db="EMBL/GenBank/DDBJ databases">
        <title>Genomic analyses of argali, domestic sheep and their hybrids provide insights into chromosomal evolution, heterosis and genetic basis of agronomic traits.</title>
        <authorList>
            <person name="Li M."/>
        </authorList>
    </citation>
    <scope>NUCLEOTIDE SEQUENCE</scope>
    <source>
        <strain evidence="19">CAU-MHL-2022a</strain>
        <tissue evidence="19">Skin</tissue>
    </source>
</reference>
<dbReference type="SMART" id="SM01361">
    <property type="entry name" value="A2M_recep"/>
    <property type="match status" value="1"/>
</dbReference>
<dbReference type="CDD" id="cd00017">
    <property type="entry name" value="ANATO"/>
    <property type="match status" value="1"/>
</dbReference>
<dbReference type="PANTHER" id="PTHR11412:SF111">
    <property type="entry name" value="VENOM FACTOR"/>
    <property type="match status" value="1"/>
</dbReference>
<dbReference type="InterPro" id="IPR013783">
    <property type="entry name" value="Ig-like_fold"/>
</dbReference>
<dbReference type="SMART" id="SM01419">
    <property type="entry name" value="Thiol-ester_cl"/>
    <property type="match status" value="1"/>
</dbReference>
<evidence type="ECO:0000256" key="12">
    <source>
        <dbReference type="ARBA" id="ARBA00023162"/>
    </source>
</evidence>
<gene>
    <name evidence="19" type="ORF">MG293_008827</name>
</gene>
<dbReference type="Pfam" id="PF21308">
    <property type="entry name" value="C3_CUB2"/>
    <property type="match status" value="1"/>
</dbReference>
<feature type="region of interest" description="Disordered" evidence="15">
    <location>
        <begin position="1598"/>
        <end position="1617"/>
    </location>
</feature>
<dbReference type="InterPro" id="IPR048848">
    <property type="entry name" value="C3_CUB2"/>
</dbReference>
<dbReference type="InterPro" id="IPR018933">
    <property type="entry name" value="Netrin_module_non-TIMP"/>
</dbReference>
<keyword evidence="14" id="KW-0395">Inflammatory response</keyword>
<dbReference type="Proteomes" id="UP001214576">
    <property type="component" value="Unassembled WGS sequence"/>
</dbReference>
<evidence type="ECO:0000256" key="2">
    <source>
        <dbReference type="ARBA" id="ARBA00004613"/>
    </source>
</evidence>
<dbReference type="SMART" id="SM00643">
    <property type="entry name" value="C345C"/>
    <property type="match status" value="1"/>
</dbReference>
<evidence type="ECO:0000256" key="10">
    <source>
        <dbReference type="ARBA" id="ARBA00022966"/>
    </source>
</evidence>
<keyword evidence="13" id="KW-0325">Glycoprotein</keyword>
<keyword evidence="6" id="KW-0646">Protease inhibitor</keyword>
<dbReference type="EMBL" id="JAKZEL010000008">
    <property type="protein sequence ID" value="KAI4541685.1"/>
    <property type="molecule type" value="Genomic_DNA"/>
</dbReference>
<evidence type="ECO:0000256" key="3">
    <source>
        <dbReference type="ARBA" id="ARBA00010952"/>
    </source>
</evidence>
<feature type="signal peptide" evidence="16">
    <location>
        <begin position="1"/>
        <end position="21"/>
    </location>
</feature>
<evidence type="ECO:0000256" key="11">
    <source>
        <dbReference type="ARBA" id="ARBA00023157"/>
    </source>
</evidence>
<dbReference type="InterPro" id="IPR041425">
    <property type="entry name" value="C3/4/5_MG1"/>
</dbReference>
<dbReference type="CDD" id="cd02896">
    <property type="entry name" value="complement_C3_C4_C5"/>
    <property type="match status" value="1"/>
</dbReference>
<dbReference type="InterPro" id="IPR026795">
    <property type="entry name" value="SHFL"/>
</dbReference>
<comment type="caution">
    <text evidence="19">The sequence shown here is derived from an EMBL/GenBank/DDBJ whole genome shotgun (WGS) entry which is preliminary data.</text>
</comment>
<name>A0AAD4UDU8_OVIAM</name>
<dbReference type="GO" id="GO:0006958">
    <property type="term" value="P:complement activation, classical pathway"/>
    <property type="evidence" value="ECO:0007669"/>
    <property type="project" value="UniProtKB-KW"/>
</dbReference>
<dbReference type="PANTHER" id="PTHR11412">
    <property type="entry name" value="MACROGLOBULIN / COMPLEMENT"/>
    <property type="match status" value="1"/>
</dbReference>
<feature type="domain" description="Anaphylatoxin-like" evidence="17">
    <location>
        <begin position="461"/>
        <end position="496"/>
    </location>
</feature>
<feature type="compositionally biased region" description="Acidic residues" evidence="15">
    <location>
        <begin position="1600"/>
        <end position="1617"/>
    </location>
</feature>
<dbReference type="Pfam" id="PF07677">
    <property type="entry name" value="A2M_recep"/>
    <property type="match status" value="1"/>
</dbReference>
<protein>
    <recommendedName>
        <fullName evidence="21">Complement C3</fullName>
    </recommendedName>
</protein>
<dbReference type="SMART" id="SM00104">
    <property type="entry name" value="ANATO"/>
    <property type="match status" value="1"/>
</dbReference>
<evidence type="ECO:0000256" key="8">
    <source>
        <dbReference type="ARBA" id="ARBA00022875"/>
    </source>
</evidence>
<dbReference type="Gene3D" id="2.60.120.1540">
    <property type="match status" value="1"/>
</dbReference>
<keyword evidence="12" id="KW-0179">Complement alternate pathway</keyword>
<evidence type="ECO:0000313" key="20">
    <source>
        <dbReference type="Proteomes" id="UP001214576"/>
    </source>
</evidence>
<dbReference type="PROSITE" id="PS50189">
    <property type="entry name" value="NTR"/>
    <property type="match status" value="1"/>
</dbReference>
<dbReference type="Pfam" id="PF00207">
    <property type="entry name" value="A2M"/>
    <property type="match status" value="1"/>
</dbReference>
<dbReference type="Gene3D" id="2.40.50.120">
    <property type="match status" value="1"/>
</dbReference>
<keyword evidence="20" id="KW-1185">Reference proteome</keyword>
<dbReference type="InterPro" id="IPR018081">
    <property type="entry name" value="Anaphylatoxin_comp_syst"/>
</dbReference>
<dbReference type="InterPro" id="IPR050473">
    <property type="entry name" value="A2M/Complement_sys"/>
</dbReference>
<dbReference type="Pfam" id="PF17790">
    <property type="entry name" value="MG1"/>
    <property type="match status" value="1"/>
</dbReference>
<dbReference type="Pfam" id="PF01759">
    <property type="entry name" value="NTR"/>
    <property type="match status" value="1"/>
</dbReference>
<dbReference type="InterPro" id="IPR001134">
    <property type="entry name" value="Netrin_domain"/>
</dbReference>
<dbReference type="Gene3D" id="2.60.40.1930">
    <property type="match status" value="2"/>
</dbReference>
<dbReference type="Pfam" id="PF01821">
    <property type="entry name" value="ANATO"/>
    <property type="match status" value="1"/>
</dbReference>
<sequence>MDVPWALGLLLLLLGIPVAQAEPLYILVTPRVLRIGSPETIHVEAHSDSSEPLSHPLEIPEDLVYPPKPGTQYVIIKATWSPTSVSSSMEKLVLVAPHAGYIFIQTDKTIYTPEQSVQYRVYTVNHRMDPVPRTFTLDIKNPEGIAVISKDLLPDNGVYINSFTLPERISIGTWTIEASYQTAPKQKFKTGFEVKEYGGEKVQAEICGVKIVRSPYNIKFIKTPQYFKPGMPFRFRVFVSNPDGSPASKVLVSCRDEKAQTTLSGEATLVINTDASLKELTIRVLSKGQIVHAKEVKTHGSVLASTIIDVTSKMLPSFRILAFYLLPKGTGQDPELVADSILIDVNDKCQEKLKIGLKHEAYVQPIQPSSRVALKITGDAEATVGLVAVDKAVHILNSKHRFTQKKIWDTVEEHDVGCTAGSGKDRLAVFKDAGLDMKMSTGMDTLASTVNKFKTELEQKCCEAGLRENPVGLSCEERIPHVRYGPVCIAAFLSCCQLSETLTREAREEQLLLGTTDEDDDLDDLFLEDEPVRSLFPESWFWKTITLPKTTAGISQYTTDVTVPDSITTWQFVAVSIKTGQGQTQMQRVPKQEFLNKMPNTEADVFVSVQGDILGETILGTLTPSEAWRLLRIPSGCPEQTLSSLTPVVILTRYLDTTGQWNKVGVELREKVMRNLARGYSQMLTHRSEDGSYHTSKGNPGSTWLTSYVFRVYALAYRTMTIRALSLDSVCNIANWIITHRQRTRGNFVEESPVVMWSMQGGYQGSEADISLTALVLIALNEGKELCSQKIPSLADSMKRAGDFLEKKLPHIRTAFAMAITSYALALIRSPRANDHLDSFASKDKTHWPVGLDDLDLDDSLYTIEATAYALMQKLELGRRNETHAIANWLLKKRQLGGGFRSTQVTKRKLGVEGSRVEGWVASRSADTTGPSGQSCPWCWYPWRGGVGPNVLSLVLIQHTPTHPPCPNAQTTVVAIEALTRFREAVPFDGVQDLHIQIKSSKKALHVEWDIDEKNAYQLRSAKFSAEEELEIRASGTGRGTISILTVYHRSPEFLEDTCKQYHLNVTLNEAQEENKKGEATFRLRMETRFRGRRDATMTIMEVSLLTGFYPNQDDLKQLTNEVERYAFQYETKMNSSDSTVVLYLEKLSHKEDTVLGFRVHRMLKAEFLQAAQVTVYDYYEPSRRCTSFYNLPTEHASLRKICDKDVCRCAEEQCPSPKDSNHLSQEELQTAACEAGVDFVYKTSLESVETSDSNPYIYYNMKLQAIIKSGTDSARPLTVKKFVTHTTCQDSLGLQEHETYLIMGQISDLWRVKSEYIHVLGKETFLMHWPANGTLEKSVRRLREKFHGKVSSKKAGTLMRKFGSDHTGVGRSIVYGVKQKDGQELSNDLDTQDPPEDMKQDQDIQAVATSLLPLTEDNLRMFQRAQEDLIPAVDRQFACSSCDHVWWRRVPQRKEVSRCRKCRKRYDPVPSDKMWGVAEFHCPKCRHNFRGWAQMGSRSPCYGCGFPVYPTRILPPRWDRDPDRRSTHTHSCSAEDCYNRREPHVPGTSCAHPKSRKQNHLPKVLHPSNLHISSGSTVATCLSQGGLLEDLDNLILEDLKEEEEEEEDEEEGGHGE</sequence>
<dbReference type="PROSITE" id="PS01178">
    <property type="entry name" value="ANAPHYLATOXIN_2"/>
    <property type="match status" value="1"/>
</dbReference>
<dbReference type="PROSITE" id="PS01177">
    <property type="entry name" value="ANAPHYLATOXIN_1"/>
    <property type="match status" value="1"/>
</dbReference>
<evidence type="ECO:0000256" key="16">
    <source>
        <dbReference type="SAM" id="SignalP"/>
    </source>
</evidence>
<comment type="subcellular location">
    <subcellularLocation>
        <location evidence="1">Cell surface</location>
    </subcellularLocation>
    <subcellularLocation>
        <location evidence="2">Secreted</location>
    </subcellularLocation>
</comment>
<dbReference type="InterPro" id="IPR011625">
    <property type="entry name" value="A2M_N_BRD"/>
</dbReference>
<dbReference type="SMART" id="SM01359">
    <property type="entry name" value="A2M_N_2"/>
    <property type="match status" value="1"/>
</dbReference>
<comment type="similarity">
    <text evidence="3">Belongs to the protease inhibitor I39 (alpha-2-macroglobulin) family.</text>
</comment>
<dbReference type="SUPFAM" id="SSF48239">
    <property type="entry name" value="Terpenoid cyclases/Protein prenyltransferases"/>
    <property type="match status" value="1"/>
</dbReference>
<keyword evidence="5" id="KW-0399">Innate immunity</keyword>
<dbReference type="InterPro" id="IPR008993">
    <property type="entry name" value="TIMP-like_OB-fold"/>
</dbReference>
<dbReference type="Pfam" id="PF07703">
    <property type="entry name" value="A2M_BRD"/>
    <property type="match status" value="1"/>
</dbReference>
<keyword evidence="5" id="KW-0391">Immunity</keyword>
<dbReference type="Pfam" id="PF07678">
    <property type="entry name" value="TED_complement"/>
    <property type="match status" value="1"/>
</dbReference>
<dbReference type="Gene3D" id="1.50.10.20">
    <property type="match status" value="1"/>
</dbReference>
<evidence type="ECO:0000256" key="7">
    <source>
        <dbReference type="ARBA" id="ARBA00022729"/>
    </source>
</evidence>
<dbReference type="GO" id="GO:0006957">
    <property type="term" value="P:complement activation, alternative pathway"/>
    <property type="evidence" value="ECO:0007669"/>
    <property type="project" value="UniProtKB-KW"/>
</dbReference>
<feature type="domain" description="NTR" evidence="18">
    <location>
        <begin position="1215"/>
        <end position="1352"/>
    </location>
</feature>
<organism evidence="19 20">
    <name type="scientific">Ovis ammon polii</name>
    <dbReference type="NCBI Taxonomy" id="230172"/>
    <lineage>
        <taxon>Eukaryota</taxon>
        <taxon>Metazoa</taxon>
        <taxon>Chordata</taxon>
        <taxon>Craniata</taxon>
        <taxon>Vertebrata</taxon>
        <taxon>Euteleostomi</taxon>
        <taxon>Mammalia</taxon>
        <taxon>Eutheria</taxon>
        <taxon>Laurasiatheria</taxon>
        <taxon>Artiodactyla</taxon>
        <taxon>Ruminantia</taxon>
        <taxon>Pecora</taxon>
        <taxon>Bovidae</taxon>
        <taxon>Caprinae</taxon>
        <taxon>Ovis</taxon>
    </lineage>
</organism>
<dbReference type="GO" id="GO:0005615">
    <property type="term" value="C:extracellular space"/>
    <property type="evidence" value="ECO:0007669"/>
    <property type="project" value="InterPro"/>
</dbReference>
<keyword evidence="8" id="KW-0180">Complement pathway</keyword>
<dbReference type="InterPro" id="IPR001599">
    <property type="entry name" value="Macroglobln_a2"/>
</dbReference>
<dbReference type="GO" id="GO:0006954">
    <property type="term" value="P:inflammatory response"/>
    <property type="evidence" value="ECO:0007669"/>
    <property type="project" value="UniProtKB-KW"/>
</dbReference>
<dbReference type="InterPro" id="IPR002890">
    <property type="entry name" value="MG2"/>
</dbReference>
<dbReference type="Gene3D" id="1.20.91.20">
    <property type="entry name" value="Anaphylotoxins (complement system)"/>
    <property type="match status" value="1"/>
</dbReference>
<evidence type="ECO:0000313" key="19">
    <source>
        <dbReference type="EMBL" id="KAI4541685.1"/>
    </source>
</evidence>
<evidence type="ECO:0000256" key="5">
    <source>
        <dbReference type="ARBA" id="ARBA00022588"/>
    </source>
</evidence>
<dbReference type="FunFam" id="2.60.40.1930:FF:000001">
    <property type="entry name" value="CD109 isoform 3"/>
    <property type="match status" value="1"/>
</dbReference>
<dbReference type="GO" id="GO:0009986">
    <property type="term" value="C:cell surface"/>
    <property type="evidence" value="ECO:0007669"/>
    <property type="project" value="UniProtKB-SubCell"/>
</dbReference>
<evidence type="ECO:0000256" key="4">
    <source>
        <dbReference type="ARBA" id="ARBA00022525"/>
    </source>
</evidence>
<dbReference type="InterPro" id="IPR008930">
    <property type="entry name" value="Terpenoid_cyclase/PrenylTrfase"/>
</dbReference>
<dbReference type="Gene3D" id="2.60.40.10">
    <property type="entry name" value="Immunoglobulins"/>
    <property type="match status" value="1"/>
</dbReference>
<accession>A0AAD4UDU8</accession>
<dbReference type="InterPro" id="IPR036595">
    <property type="entry name" value="A-macroglobulin_rcpt-bd_sf"/>
</dbReference>
<feature type="chain" id="PRO_5042179312" description="Complement C3" evidence="16">
    <location>
        <begin position="22"/>
        <end position="1617"/>
    </location>
</feature>
<keyword evidence="9" id="KW-0722">Serine protease inhibitor</keyword>
<evidence type="ECO:0000256" key="1">
    <source>
        <dbReference type="ARBA" id="ARBA00004241"/>
    </source>
</evidence>
<dbReference type="Gene3D" id="2.20.130.20">
    <property type="match status" value="1"/>
</dbReference>
<dbReference type="Pfam" id="PF01835">
    <property type="entry name" value="MG2"/>
    <property type="match status" value="1"/>
</dbReference>
<dbReference type="InterPro" id="IPR000020">
    <property type="entry name" value="Anaphylatoxin/fibulin"/>
</dbReference>
<keyword evidence="7 16" id="KW-0732">Signal</keyword>
<dbReference type="InterPro" id="IPR047565">
    <property type="entry name" value="Alpha-macroglob_thiol-ester_cl"/>
</dbReference>
<evidence type="ECO:0000256" key="9">
    <source>
        <dbReference type="ARBA" id="ARBA00022900"/>
    </source>
</evidence>
<evidence type="ECO:0000256" key="14">
    <source>
        <dbReference type="ARBA" id="ARBA00023198"/>
    </source>
</evidence>
<dbReference type="Pfam" id="PF15135">
    <property type="entry name" value="UPF0515"/>
    <property type="match status" value="1"/>
</dbReference>
<dbReference type="SUPFAM" id="SSF50242">
    <property type="entry name" value="TIMP-like"/>
    <property type="match status" value="1"/>
</dbReference>